<dbReference type="InterPro" id="IPR050644">
    <property type="entry name" value="PG_Glycine_Bridge_Synth"/>
</dbReference>
<keyword evidence="3" id="KW-1185">Reference proteome</keyword>
<dbReference type="Proteomes" id="UP000540519">
    <property type="component" value="Unassembled WGS sequence"/>
</dbReference>
<dbReference type="GO" id="GO:0016740">
    <property type="term" value="F:transferase activity"/>
    <property type="evidence" value="ECO:0007669"/>
    <property type="project" value="UniProtKB-KW"/>
</dbReference>
<gene>
    <name evidence="2" type="ORF">D9O36_13710</name>
</gene>
<dbReference type="PANTHER" id="PTHR36174">
    <property type="entry name" value="LIPID II:GLYCINE GLYCYLTRANSFERASE"/>
    <property type="match status" value="1"/>
</dbReference>
<evidence type="ECO:0000259" key="1">
    <source>
        <dbReference type="Pfam" id="PF13480"/>
    </source>
</evidence>
<dbReference type="InterPro" id="IPR016181">
    <property type="entry name" value="Acyl_CoA_acyltransferase"/>
</dbReference>
<dbReference type="SUPFAM" id="SSF55729">
    <property type="entry name" value="Acyl-CoA N-acyltransferases (Nat)"/>
    <property type="match status" value="1"/>
</dbReference>
<dbReference type="Gene3D" id="3.40.630.30">
    <property type="match status" value="1"/>
</dbReference>
<reference evidence="2 3" key="1">
    <citation type="journal article" date="2019" name="Mar. Drugs">
        <title>Comparative Genomics and CAZyme Genome Repertoires of Marine Zobellia amurskyensis KMM 3526(T) and Zobellia laminariae KMM 3676(T).</title>
        <authorList>
            <person name="Chernysheva N."/>
            <person name="Bystritskaya E."/>
            <person name="Stenkova A."/>
            <person name="Golovkin I."/>
            <person name="Nedashkovskaya O."/>
            <person name="Isaeva M."/>
        </authorList>
    </citation>
    <scope>NUCLEOTIDE SEQUENCE [LARGE SCALE GENOMIC DNA]</scope>
    <source>
        <strain evidence="2 3">KMM 3526</strain>
    </source>
</reference>
<proteinExistence type="predicted"/>
<evidence type="ECO:0000313" key="2">
    <source>
        <dbReference type="EMBL" id="MUH36905.1"/>
    </source>
</evidence>
<organism evidence="2 3">
    <name type="scientific">Zobellia amurskyensis</name>
    <dbReference type="NCBI Taxonomy" id="248905"/>
    <lineage>
        <taxon>Bacteria</taxon>
        <taxon>Pseudomonadati</taxon>
        <taxon>Bacteroidota</taxon>
        <taxon>Flavobacteriia</taxon>
        <taxon>Flavobacteriales</taxon>
        <taxon>Flavobacteriaceae</taxon>
        <taxon>Zobellia</taxon>
    </lineage>
</organism>
<keyword evidence="2" id="KW-0808">Transferase</keyword>
<protein>
    <submittedName>
        <fullName evidence="2">GNAT family N-acetyltransferase</fullName>
    </submittedName>
</protein>
<dbReference type="PANTHER" id="PTHR36174:SF1">
    <property type="entry name" value="LIPID II:GLYCINE GLYCYLTRANSFERASE"/>
    <property type="match status" value="1"/>
</dbReference>
<dbReference type="OrthoDB" id="9785911at2"/>
<comment type="caution">
    <text evidence="2">The sequence shown here is derived from an EMBL/GenBank/DDBJ whole genome shotgun (WGS) entry which is preliminary data.</text>
</comment>
<feature type="domain" description="BioF2-like acetyltransferase" evidence="1">
    <location>
        <begin position="156"/>
        <end position="283"/>
    </location>
</feature>
<name>A0A7X3D2R8_9FLAO</name>
<dbReference type="AlphaFoldDB" id="A0A7X3D2R8"/>
<accession>A0A7X3D2R8</accession>
<evidence type="ECO:0000313" key="3">
    <source>
        <dbReference type="Proteomes" id="UP000540519"/>
    </source>
</evidence>
<dbReference type="InterPro" id="IPR038740">
    <property type="entry name" value="BioF2-like_GNAT_dom"/>
</dbReference>
<dbReference type="RefSeq" id="WP_155600322.1">
    <property type="nucleotide sequence ID" value="NZ_RCNR01000027.1"/>
</dbReference>
<sequence>MIEIITERSEWNDIIKTVDHCDFYHTYHYHYLSKGEDETPILIHYEEEGASIILPLMLREIEGTSYKDVTSVYGYAGPLCSTKSLNFENTNFKSELKKLFLEHKIVSVFSRLHPYIDHQEEILANIGEISSPGEVVYIDLTLPLDIQRQQYSSRLKTYINKSRKVCSVRQGTSEEDIRTFIEIYYENMRRVSADESYFFDARYFYQFMLSSFFKTELLLCVIDETNEVIGGAMFIKMDDIVQYHLSGYKEEYLDLNAIKLIIDTMRIDATEEGYKYFNLGGGKGVKSDSLFAFKSTFSKNHRPAKFWKYIVNPKVYKELTKKQKEHLSDITNDGESNFFPAYRQIPKPH</sequence>
<dbReference type="EMBL" id="RCNR01000027">
    <property type="protein sequence ID" value="MUH36905.1"/>
    <property type="molecule type" value="Genomic_DNA"/>
</dbReference>
<dbReference type="Pfam" id="PF13480">
    <property type="entry name" value="Acetyltransf_6"/>
    <property type="match status" value="1"/>
</dbReference>